<reference evidence="1" key="2">
    <citation type="journal article" date="2021" name="Syst. Appl. Microbiol.">
        <title>Roseomonas hellenica sp. nov., isolated from roots of wild-growing Alkanna tinctoria.</title>
        <authorList>
            <person name="Rat A."/>
            <person name="Naranjo H.D."/>
            <person name="Lebbe L."/>
            <person name="Cnockaert M."/>
            <person name="Krigas N."/>
            <person name="Grigoriadou K."/>
            <person name="Maloupa E."/>
            <person name="Willems A."/>
        </authorList>
    </citation>
    <scope>NUCLEOTIDE SEQUENCE</scope>
    <source>
        <strain evidence="1">LMG 31231</strain>
    </source>
</reference>
<dbReference type="RefSeq" id="WP_211863604.1">
    <property type="nucleotide sequence ID" value="NZ_JAAEDM010000062.1"/>
</dbReference>
<keyword evidence="2" id="KW-1185">Reference proteome</keyword>
<gene>
    <name evidence="1" type="ORF">GXW76_18595</name>
</gene>
<evidence type="ECO:0000313" key="2">
    <source>
        <dbReference type="Proteomes" id="UP001138751"/>
    </source>
</evidence>
<evidence type="ECO:0000313" key="1">
    <source>
        <dbReference type="EMBL" id="MBR0673192.1"/>
    </source>
</evidence>
<dbReference type="Proteomes" id="UP001138751">
    <property type="component" value="Unassembled WGS sequence"/>
</dbReference>
<accession>A0A9X9X1B3</accession>
<dbReference type="AlphaFoldDB" id="A0A9X9X1B3"/>
<dbReference type="EMBL" id="JAAEDM010000062">
    <property type="protein sequence ID" value="MBR0673192.1"/>
    <property type="molecule type" value="Genomic_DNA"/>
</dbReference>
<sequence>MDTRTKSKLVEFRTPFLVSARSGPMPAGRYRVVIEEEKLLGISFPAWRRTRMTIAQHGLPNGRMPRGTPITSAELMAALFTDREVPS</sequence>
<organism evidence="1 2">
    <name type="scientific">Neoroseomonas soli</name>
    <dbReference type="NCBI Taxonomy" id="1081025"/>
    <lineage>
        <taxon>Bacteria</taxon>
        <taxon>Pseudomonadati</taxon>
        <taxon>Pseudomonadota</taxon>
        <taxon>Alphaproteobacteria</taxon>
        <taxon>Acetobacterales</taxon>
        <taxon>Acetobacteraceae</taxon>
        <taxon>Neoroseomonas</taxon>
    </lineage>
</organism>
<protein>
    <submittedName>
        <fullName evidence="1">Uncharacterized protein</fullName>
    </submittedName>
</protein>
<name>A0A9X9X1B3_9PROT</name>
<comment type="caution">
    <text evidence="1">The sequence shown here is derived from an EMBL/GenBank/DDBJ whole genome shotgun (WGS) entry which is preliminary data.</text>
</comment>
<reference evidence="1" key="1">
    <citation type="submission" date="2020-01" db="EMBL/GenBank/DDBJ databases">
        <authorList>
            <person name="Rat A."/>
        </authorList>
    </citation>
    <scope>NUCLEOTIDE SEQUENCE</scope>
    <source>
        <strain evidence="1">LMG 31231</strain>
    </source>
</reference>
<proteinExistence type="predicted"/>